<evidence type="ECO:0000256" key="1">
    <source>
        <dbReference type="ARBA" id="ARBA00002494"/>
    </source>
</evidence>
<dbReference type="PRINTS" id="PR00162">
    <property type="entry name" value="RIESKE"/>
</dbReference>
<comment type="caution">
    <text evidence="24">The sequence shown here is derived from an EMBL/GenBank/DDBJ whole genome shotgun (WGS) entry which is preliminary data.</text>
</comment>
<evidence type="ECO:0000256" key="16">
    <source>
        <dbReference type="ARBA" id="ARBA00023136"/>
    </source>
</evidence>
<evidence type="ECO:0000256" key="9">
    <source>
        <dbReference type="ARBA" id="ARBA00022714"/>
    </source>
</evidence>
<dbReference type="SUPFAM" id="SSF50022">
    <property type="entry name" value="ISP domain"/>
    <property type="match status" value="1"/>
</dbReference>
<evidence type="ECO:0000256" key="18">
    <source>
        <dbReference type="ARBA" id="ARBA00029586"/>
    </source>
</evidence>
<keyword evidence="7" id="KW-0679">Respiratory chain</keyword>
<evidence type="ECO:0000256" key="11">
    <source>
        <dbReference type="ARBA" id="ARBA00022982"/>
    </source>
</evidence>
<dbReference type="RefSeq" id="WP_343974206.1">
    <property type="nucleotide sequence ID" value="NZ_BAAAGK010000119.1"/>
</dbReference>
<evidence type="ECO:0000256" key="5">
    <source>
        <dbReference type="ARBA" id="ARBA00022448"/>
    </source>
</evidence>
<evidence type="ECO:0000256" key="10">
    <source>
        <dbReference type="ARBA" id="ARBA00022723"/>
    </source>
</evidence>
<proteinExistence type="inferred from homology"/>
<dbReference type="Proteomes" id="UP001596514">
    <property type="component" value="Unassembled WGS sequence"/>
</dbReference>
<keyword evidence="9" id="KW-0001">2Fe-2S</keyword>
<evidence type="ECO:0000256" key="17">
    <source>
        <dbReference type="ARBA" id="ARBA00023157"/>
    </source>
</evidence>
<organism evidence="24 25">
    <name type="scientific">Streptosporangium amethystogenes subsp. fukuiense</name>
    <dbReference type="NCBI Taxonomy" id="698418"/>
    <lineage>
        <taxon>Bacteria</taxon>
        <taxon>Bacillati</taxon>
        <taxon>Actinomycetota</taxon>
        <taxon>Actinomycetes</taxon>
        <taxon>Streptosporangiales</taxon>
        <taxon>Streptosporangiaceae</taxon>
        <taxon>Streptosporangium</taxon>
    </lineage>
</organism>
<evidence type="ECO:0000256" key="3">
    <source>
        <dbReference type="ARBA" id="ARBA00010651"/>
    </source>
</evidence>
<dbReference type="InterPro" id="IPR014349">
    <property type="entry name" value="Rieske_Fe-S_prot"/>
</dbReference>
<dbReference type="Pfam" id="PF00355">
    <property type="entry name" value="Rieske"/>
    <property type="match status" value="1"/>
</dbReference>
<reference evidence="25" key="1">
    <citation type="journal article" date="2019" name="Int. J. Syst. Evol. Microbiol.">
        <title>The Global Catalogue of Microorganisms (GCM) 10K type strain sequencing project: providing services to taxonomists for standard genome sequencing and annotation.</title>
        <authorList>
            <consortium name="The Broad Institute Genomics Platform"/>
            <consortium name="The Broad Institute Genome Sequencing Center for Infectious Disease"/>
            <person name="Wu L."/>
            <person name="Ma J."/>
        </authorList>
    </citation>
    <scope>NUCLEOTIDE SEQUENCE [LARGE SCALE GENOMIC DNA]</scope>
    <source>
        <strain evidence="25">JCM 10083</strain>
    </source>
</reference>
<feature type="transmembrane region" description="Helical" evidence="22">
    <location>
        <begin position="96"/>
        <end position="118"/>
    </location>
</feature>
<dbReference type="PROSITE" id="PS51296">
    <property type="entry name" value="RIESKE"/>
    <property type="match status" value="1"/>
</dbReference>
<evidence type="ECO:0000256" key="15">
    <source>
        <dbReference type="ARBA" id="ARBA00023014"/>
    </source>
</evidence>
<evidence type="ECO:0000256" key="4">
    <source>
        <dbReference type="ARBA" id="ARBA00015816"/>
    </source>
</evidence>
<keyword evidence="15" id="KW-0411">Iron-sulfur</keyword>
<evidence type="ECO:0000259" key="23">
    <source>
        <dbReference type="PROSITE" id="PS51296"/>
    </source>
</evidence>
<keyword evidence="25" id="KW-1185">Reference proteome</keyword>
<keyword evidence="11" id="KW-0249">Electron transport</keyword>
<evidence type="ECO:0000256" key="13">
    <source>
        <dbReference type="ARBA" id="ARBA00023002"/>
    </source>
</evidence>
<evidence type="ECO:0000256" key="19">
    <source>
        <dbReference type="ARBA" id="ARBA00032409"/>
    </source>
</evidence>
<keyword evidence="17" id="KW-1015">Disulfide bond</keyword>
<protein>
    <recommendedName>
        <fullName evidence="4">Cytochrome bc1 complex Rieske iron-sulfur subunit</fullName>
    </recommendedName>
    <alternativeName>
        <fullName evidence="18">Cytochrome bc1 reductase complex subunit QcrA</fullName>
    </alternativeName>
    <alternativeName>
        <fullName evidence="19">Rieske iron-sulfur protein</fullName>
    </alternativeName>
</protein>
<feature type="transmembrane region" description="Helical" evidence="22">
    <location>
        <begin position="62"/>
        <end position="84"/>
    </location>
</feature>
<keyword evidence="14" id="KW-0408">Iron</keyword>
<evidence type="ECO:0000256" key="14">
    <source>
        <dbReference type="ARBA" id="ARBA00023004"/>
    </source>
</evidence>
<keyword evidence="16 22" id="KW-0472">Membrane</keyword>
<evidence type="ECO:0000256" key="12">
    <source>
        <dbReference type="ARBA" id="ARBA00022989"/>
    </source>
</evidence>
<keyword evidence="8 22" id="KW-0812">Transmembrane</keyword>
<sequence length="374" mass="40035">MTENNHGIEQPEERAPRRVIGTPPPAASTSLLGTEERPSTEVAQVPGVTPQDEATAKKGEKYAALCFLVAFLAGIGFVVSYVVFQVGDIEKTQVSNLALGGTLTLALLGLAAGMVTWVRLVMPKYNLVQERHPMASDTETRSYVGETFLQGAAESGITKRPLLRRTLLLAAAPLGLAPLVLLRDLGPSYKDFPAKLRHTVWGEKTKDGKNRKLLVEGSGSPIRAADFNSPGGILSVVPEGYEHDLNALAKATLILIKFRPEELKSGTNLNWAHDGIVAYSKICTHVGCPAALYEQSTHHILCPCHQSTFDAADGAKVVFGPAARPLPQLPIAVDEEGYLVATADFPVPVGPSFWERGDAEAEAREAEAKKGGQS</sequence>
<keyword evidence="13" id="KW-0560">Oxidoreductase</keyword>
<keyword evidence="6" id="KW-1003">Cell membrane</keyword>
<dbReference type="InterPro" id="IPR036922">
    <property type="entry name" value="Rieske_2Fe-2S_sf"/>
</dbReference>
<accession>A0ABW2T170</accession>
<dbReference type="InterPro" id="IPR045603">
    <property type="entry name" value="QcrA_N"/>
</dbReference>
<feature type="region of interest" description="Disordered" evidence="21">
    <location>
        <begin position="1"/>
        <end position="51"/>
    </location>
</feature>
<evidence type="ECO:0000256" key="22">
    <source>
        <dbReference type="SAM" id="Phobius"/>
    </source>
</evidence>
<dbReference type="Gene3D" id="2.102.10.10">
    <property type="entry name" value="Rieske [2Fe-2S] iron-sulphur domain"/>
    <property type="match status" value="1"/>
</dbReference>
<evidence type="ECO:0000256" key="6">
    <source>
        <dbReference type="ARBA" id="ARBA00022475"/>
    </source>
</evidence>
<comment type="subcellular location">
    <subcellularLocation>
        <location evidence="2">Cell membrane</location>
        <topology evidence="2">Multi-pass membrane protein</topology>
    </subcellularLocation>
</comment>
<dbReference type="PANTHER" id="PTHR10134">
    <property type="entry name" value="CYTOCHROME B-C1 COMPLEX SUBUNIT RIESKE, MITOCHONDRIAL"/>
    <property type="match status" value="1"/>
</dbReference>
<evidence type="ECO:0000256" key="2">
    <source>
        <dbReference type="ARBA" id="ARBA00004651"/>
    </source>
</evidence>
<comment type="cofactor">
    <cofactor evidence="20">
        <name>[2Fe-2S] cluster</name>
        <dbReference type="ChEBI" id="CHEBI:190135"/>
    </cofactor>
</comment>
<comment type="function">
    <text evidence="1">Iron-sulfur subunit of the cytochrome bc1 complex, an essential component of the respiratory electron transport chain required for ATP synthesis. The bc1 complex catalyzes the oxidation of menaquinol and the reduction of cytochrome c in the respiratory chain. The bc1 complex operates through a Q-cycle mechanism that couples electron transfer to generation of the proton gradient that drives ATP synthesis.</text>
</comment>
<dbReference type="InterPro" id="IPR005805">
    <property type="entry name" value="Rieske_Fe-S_prot_C"/>
</dbReference>
<evidence type="ECO:0000256" key="7">
    <source>
        <dbReference type="ARBA" id="ARBA00022660"/>
    </source>
</evidence>
<name>A0ABW2T170_9ACTN</name>
<evidence type="ECO:0000313" key="24">
    <source>
        <dbReference type="EMBL" id="MFC7601931.1"/>
    </source>
</evidence>
<dbReference type="InterPro" id="IPR017941">
    <property type="entry name" value="Rieske_2Fe-2S"/>
</dbReference>
<keyword evidence="5" id="KW-0813">Transport</keyword>
<evidence type="ECO:0000256" key="20">
    <source>
        <dbReference type="ARBA" id="ARBA00034078"/>
    </source>
</evidence>
<dbReference type="CDD" id="cd03467">
    <property type="entry name" value="Rieske"/>
    <property type="match status" value="1"/>
</dbReference>
<evidence type="ECO:0000313" key="25">
    <source>
        <dbReference type="Proteomes" id="UP001596514"/>
    </source>
</evidence>
<feature type="domain" description="Rieske" evidence="23">
    <location>
        <begin position="271"/>
        <end position="340"/>
    </location>
</feature>
<dbReference type="EMBL" id="JBHTEE010000001">
    <property type="protein sequence ID" value="MFC7601931.1"/>
    <property type="molecule type" value="Genomic_DNA"/>
</dbReference>
<keyword evidence="12 22" id="KW-1133">Transmembrane helix</keyword>
<evidence type="ECO:0000256" key="8">
    <source>
        <dbReference type="ARBA" id="ARBA00022692"/>
    </source>
</evidence>
<gene>
    <name evidence="24" type="ORF">ACFQVD_17685</name>
</gene>
<evidence type="ECO:0000256" key="21">
    <source>
        <dbReference type="SAM" id="MobiDB-lite"/>
    </source>
</evidence>
<keyword evidence="10" id="KW-0479">Metal-binding</keyword>
<comment type="similarity">
    <text evidence="3">Belongs to the Rieske iron-sulfur protein family.</text>
</comment>
<dbReference type="Pfam" id="PF19297">
    <property type="entry name" value="QcrA_N"/>
    <property type="match status" value="1"/>
</dbReference>